<accession>A0A645FW27</accession>
<dbReference type="AlphaFoldDB" id="A0A645FW27"/>
<organism evidence="1">
    <name type="scientific">bioreactor metagenome</name>
    <dbReference type="NCBI Taxonomy" id="1076179"/>
    <lineage>
        <taxon>unclassified sequences</taxon>
        <taxon>metagenomes</taxon>
        <taxon>ecological metagenomes</taxon>
    </lineage>
</organism>
<comment type="caution">
    <text evidence="1">The sequence shown here is derived from an EMBL/GenBank/DDBJ whole genome shotgun (WGS) entry which is preliminary data.</text>
</comment>
<name>A0A645FW27_9ZZZZ</name>
<protein>
    <submittedName>
        <fullName evidence="1">Uncharacterized protein</fullName>
    </submittedName>
</protein>
<gene>
    <name evidence="1" type="ORF">SDC9_165235</name>
</gene>
<evidence type="ECO:0000313" key="1">
    <source>
        <dbReference type="EMBL" id="MPN17880.1"/>
    </source>
</evidence>
<reference evidence="1" key="1">
    <citation type="submission" date="2019-08" db="EMBL/GenBank/DDBJ databases">
        <authorList>
            <person name="Kucharzyk K."/>
            <person name="Murdoch R.W."/>
            <person name="Higgins S."/>
            <person name="Loffler F."/>
        </authorList>
    </citation>
    <scope>NUCLEOTIDE SEQUENCE</scope>
</reference>
<proteinExistence type="predicted"/>
<sequence>MDRALKGLRDIYSAACHHARAERQSLRRIVIAADDERRDPRLRKAADKRVEKAHRLGGRHRLVIYVARDKDGLGPFRRGRREYLLKYMLLILKHGKFVDAFAKMQV</sequence>
<dbReference type="EMBL" id="VSSQ01065114">
    <property type="protein sequence ID" value="MPN17880.1"/>
    <property type="molecule type" value="Genomic_DNA"/>
</dbReference>